<accession>A0ABD3VWL5</accession>
<keyword evidence="7 9" id="KW-0539">Nucleus</keyword>
<dbReference type="InterPro" id="IPR035368">
    <property type="entry name" value="Nrap_D3"/>
</dbReference>
<evidence type="ECO:0000256" key="7">
    <source>
        <dbReference type="ARBA" id="ARBA00023242"/>
    </source>
</evidence>
<keyword evidence="5" id="KW-0158">Chromosome</keyword>
<keyword evidence="18" id="KW-1185">Reference proteome</keyword>
<evidence type="ECO:0000259" key="11">
    <source>
        <dbReference type="Pfam" id="PF03813"/>
    </source>
</evidence>
<evidence type="ECO:0000259" key="16">
    <source>
        <dbReference type="Pfam" id="PF17407"/>
    </source>
</evidence>
<evidence type="ECO:0000259" key="14">
    <source>
        <dbReference type="Pfam" id="PF17405"/>
    </source>
</evidence>
<dbReference type="FunFam" id="1.10.1410.10:FF:000005">
    <property type="entry name" value="Nucleolar protein 6"/>
    <property type="match status" value="1"/>
</dbReference>
<sequence length="1112" mass="127164">MEDDESSPNVSDEPPQKKIKLSKKKLYMPPTNDELNQLRETENLFHSSLFRMQISELLSEVRLKEKRKRIMNIAAKELGQILIKLPAGKEHDLMHQKWLTQSGFQVPLNQNPWEVKGKFRFLPPKEATILGSFISDTCVKPDVHLDMMVVIPKECIQAKDHLNHRYARKRALYLTVVARHLDNHPMVEDLMFTNHHGNHLKPVLVVTLKVEDGRLVNVHLHPVPEEGSFKLNRFHICKNNIRPHWYRGQATTEDEVEENQSSTPFYNSAVLEDLTMKTNQEFLLQQQEDSSGVKEGITLLKVWLRQRELDYGYGGFSGFIMSMYVAYLLSKRKLNVLMSSYQILRNTLINLSKSDWTTGGISLQAPESRPHTPTMSDFHENFDVVFVDRSGFLNICHSLNSNVFQRVRHEAELAIEMLERIDVDSFESLFIKPVPFHLKFDHMFHMNYTDDLMSSMDQLGLSGRLVDSCGDYVHTCLSTILKILQKALGKRVRLLQNKLIPPPKWCVTSRPPKLPNTDRLTFGLLLDSEYSSNILDKGPSADLAEAAEFKEFWGEKSELRRFQDGSICEAVLWAAEGTMDKRRLICSEIVAYVLKKCFGLSRKNLDYIGGQLDDLLHVPIQPNGILSPYGTGEEQTLALMNVYDDLCKILRKLELPLTINSIQGTSPVFRHTEVFSPLPAKHKHVEYASDNIRLLPRADKPCPVWCPIQKVVCLLEGSGLWPDDLEALRRLKSAFTIKVAELLKQNKLLVQVQRTCVLVLKDGYVFQVDLAHTREIGLLKMTKTQDGMVKMRDTEESLALEKYIIALPKLTSTLHGLQQQCNSFSGTVRLANRWVAAQMLSDCVPDIAVELMVAHIYVAPMPFKVPGSPLVGFQRFLTLLSTFDWSTSPLIINLNYKFTKEELTEIHSRFTKERSTLPLMFLSTPEDKFSSLWTKRAPTAPILQRLILLAKESLRVLKQQLENPNGQDFRQIFRPSLDGYNVLIHLCQKQLPRQHQAVDRRRDTYIPTFQDNVESNKFPVIQYDPVQLYLGELRAAYDEFAMFFHDTFGGNVIGVIWKPTVFVPQQFKVSHVNGHKPQASAGQEMELVTNVEALVEDFRVLGGGLVANIEIK</sequence>
<comment type="function">
    <text evidence="8">Part of the small subunit (SSU) processome, first precursor of the small eukaryotic ribosomal subunit. During the assembly of the SSU processome in the nucleolus, many ribosome biogenesis factors, an RNA chaperone and ribosomal proteins associate with the nascent pre-rRNA and work in concert to generate RNA folding, modifications, rearrangements and cleavage as well as targeted degradation of pre-ribosomal RNA by the RNA exosome.</text>
</comment>
<dbReference type="GO" id="GO:0003723">
    <property type="term" value="F:RNA binding"/>
    <property type="evidence" value="ECO:0007669"/>
    <property type="project" value="UniProtKB-KW"/>
</dbReference>
<evidence type="ECO:0000256" key="9">
    <source>
        <dbReference type="RuleBase" id="RU364032"/>
    </source>
</evidence>
<feature type="domain" description="Nrap protein" evidence="13">
    <location>
        <begin position="437"/>
        <end position="597"/>
    </location>
</feature>
<protein>
    <recommendedName>
        <fullName evidence="4 9">Nucleolar protein 6</fullName>
    </recommendedName>
</protein>
<feature type="domain" description="Nrap protein" evidence="12">
    <location>
        <begin position="293"/>
        <end position="432"/>
    </location>
</feature>
<evidence type="ECO:0000256" key="5">
    <source>
        <dbReference type="ARBA" id="ARBA00022454"/>
    </source>
</evidence>
<dbReference type="PANTHER" id="PTHR17972">
    <property type="entry name" value="NUCLEOLAR RNA-ASSOCIATED PROTEIN"/>
    <property type="match status" value="1"/>
</dbReference>
<dbReference type="AlphaFoldDB" id="A0ABD3VWL5"/>
<evidence type="ECO:0000256" key="10">
    <source>
        <dbReference type="SAM" id="MobiDB-lite"/>
    </source>
</evidence>
<evidence type="ECO:0000256" key="6">
    <source>
        <dbReference type="ARBA" id="ARBA00022884"/>
    </source>
</evidence>
<dbReference type="Gene3D" id="1.10.1410.10">
    <property type="match status" value="2"/>
</dbReference>
<gene>
    <name evidence="17" type="ORF">ACJMK2_042804</name>
</gene>
<feature type="domain" description="Nrap protein" evidence="11">
    <location>
        <begin position="146"/>
        <end position="287"/>
    </location>
</feature>
<dbReference type="InterPro" id="IPR035370">
    <property type="entry name" value="Nrap_D5"/>
</dbReference>
<evidence type="ECO:0000256" key="2">
    <source>
        <dbReference type="ARBA" id="ARBA00004604"/>
    </source>
</evidence>
<dbReference type="InterPro" id="IPR035082">
    <property type="entry name" value="Nrap_D1"/>
</dbReference>
<evidence type="ECO:0000256" key="8">
    <source>
        <dbReference type="ARBA" id="ARBA00035000"/>
    </source>
</evidence>
<comment type="subcellular location">
    <subcellularLocation>
        <location evidence="1">Chromosome</location>
    </subcellularLocation>
    <subcellularLocation>
        <location evidence="2 9">Nucleus</location>
        <location evidence="2 9">Nucleolus</location>
    </subcellularLocation>
</comment>
<dbReference type="InterPro" id="IPR035369">
    <property type="entry name" value="Nrap_D4"/>
</dbReference>
<name>A0ABD3VWL5_SINWO</name>
<dbReference type="Gene3D" id="3.30.70.3030">
    <property type="match status" value="1"/>
</dbReference>
<dbReference type="GO" id="GO:0005730">
    <property type="term" value="C:nucleolus"/>
    <property type="evidence" value="ECO:0007669"/>
    <property type="project" value="UniProtKB-SubCell"/>
</dbReference>
<dbReference type="Pfam" id="PF17405">
    <property type="entry name" value="Nrap_D4"/>
    <property type="match status" value="1"/>
</dbReference>
<evidence type="ECO:0000256" key="1">
    <source>
        <dbReference type="ARBA" id="ARBA00004286"/>
    </source>
</evidence>
<evidence type="ECO:0000256" key="3">
    <source>
        <dbReference type="ARBA" id="ARBA00006674"/>
    </source>
</evidence>
<comment type="caution">
    <text evidence="17">The sequence shown here is derived from an EMBL/GenBank/DDBJ whole genome shotgun (WGS) entry which is preliminary data.</text>
</comment>
<dbReference type="GO" id="GO:0005694">
    <property type="term" value="C:chromosome"/>
    <property type="evidence" value="ECO:0007669"/>
    <property type="project" value="UniProtKB-SubCell"/>
</dbReference>
<evidence type="ECO:0000259" key="13">
    <source>
        <dbReference type="Pfam" id="PF17404"/>
    </source>
</evidence>
<feature type="region of interest" description="Disordered" evidence="10">
    <location>
        <begin position="1"/>
        <end position="23"/>
    </location>
</feature>
<reference evidence="17 18" key="1">
    <citation type="submission" date="2024-11" db="EMBL/GenBank/DDBJ databases">
        <title>Chromosome-level genome assembly of the freshwater bivalve Anodonta woodiana.</title>
        <authorList>
            <person name="Chen X."/>
        </authorList>
    </citation>
    <scope>NUCLEOTIDE SEQUENCE [LARGE SCALE GENOMIC DNA]</scope>
    <source>
        <strain evidence="17">MN2024</strain>
        <tissue evidence="17">Gills</tissue>
    </source>
</reference>
<dbReference type="EMBL" id="JBJQND010000009">
    <property type="protein sequence ID" value="KAL3865413.1"/>
    <property type="molecule type" value="Genomic_DNA"/>
</dbReference>
<keyword evidence="6 9" id="KW-0694">RNA-binding</keyword>
<evidence type="ECO:0000313" key="17">
    <source>
        <dbReference type="EMBL" id="KAL3865413.1"/>
    </source>
</evidence>
<dbReference type="InterPro" id="IPR005554">
    <property type="entry name" value="NOL6/Upt22"/>
</dbReference>
<dbReference type="InterPro" id="IPR035371">
    <property type="entry name" value="Nrap_D6"/>
</dbReference>
<evidence type="ECO:0000259" key="12">
    <source>
        <dbReference type="Pfam" id="PF17403"/>
    </source>
</evidence>
<feature type="domain" description="Nrap protein" evidence="14">
    <location>
        <begin position="625"/>
        <end position="819"/>
    </location>
</feature>
<evidence type="ECO:0000259" key="15">
    <source>
        <dbReference type="Pfam" id="PF17406"/>
    </source>
</evidence>
<dbReference type="Pfam" id="PF17406">
    <property type="entry name" value="Nrap_D5"/>
    <property type="match status" value="1"/>
</dbReference>
<evidence type="ECO:0000313" key="18">
    <source>
        <dbReference type="Proteomes" id="UP001634394"/>
    </source>
</evidence>
<evidence type="ECO:0000256" key="4">
    <source>
        <dbReference type="ARBA" id="ARBA00016437"/>
    </source>
</evidence>
<feature type="domain" description="Nrap protein" evidence="15">
    <location>
        <begin position="822"/>
        <end position="975"/>
    </location>
</feature>
<dbReference type="Pfam" id="PF17407">
    <property type="entry name" value="Nrap_D6"/>
    <property type="match status" value="1"/>
</dbReference>
<organism evidence="17 18">
    <name type="scientific">Sinanodonta woodiana</name>
    <name type="common">Chinese pond mussel</name>
    <name type="synonym">Anodonta woodiana</name>
    <dbReference type="NCBI Taxonomy" id="1069815"/>
    <lineage>
        <taxon>Eukaryota</taxon>
        <taxon>Metazoa</taxon>
        <taxon>Spiralia</taxon>
        <taxon>Lophotrochozoa</taxon>
        <taxon>Mollusca</taxon>
        <taxon>Bivalvia</taxon>
        <taxon>Autobranchia</taxon>
        <taxon>Heteroconchia</taxon>
        <taxon>Palaeoheterodonta</taxon>
        <taxon>Unionida</taxon>
        <taxon>Unionoidea</taxon>
        <taxon>Unionidae</taxon>
        <taxon>Unioninae</taxon>
        <taxon>Sinanodonta</taxon>
    </lineage>
</organism>
<dbReference type="Pfam" id="PF03813">
    <property type="entry name" value="Nrap"/>
    <property type="match status" value="1"/>
</dbReference>
<comment type="similarity">
    <text evidence="3 9">Belongs to the NRAP family.</text>
</comment>
<dbReference type="FunFam" id="1.10.1410.10:FF:000006">
    <property type="entry name" value="Nucleolar protein 6"/>
    <property type="match status" value="1"/>
</dbReference>
<proteinExistence type="inferred from homology"/>
<feature type="domain" description="Nrap protein" evidence="16">
    <location>
        <begin position="977"/>
        <end position="1109"/>
    </location>
</feature>
<dbReference type="Pfam" id="PF17403">
    <property type="entry name" value="Nrap_D2"/>
    <property type="match status" value="1"/>
</dbReference>
<dbReference type="InterPro" id="IPR035367">
    <property type="entry name" value="Nrap_D2"/>
</dbReference>
<dbReference type="PANTHER" id="PTHR17972:SF0">
    <property type="entry name" value="NUCLEOLAR PROTEIN 6"/>
    <property type="match status" value="1"/>
</dbReference>
<dbReference type="Pfam" id="PF17404">
    <property type="entry name" value="Nrap_D3"/>
    <property type="match status" value="1"/>
</dbReference>
<dbReference type="Proteomes" id="UP001634394">
    <property type="component" value="Unassembled WGS sequence"/>
</dbReference>